<comment type="subcellular location">
    <subcellularLocation>
        <location evidence="1">Endoplasmic reticulum membrane</location>
        <topology evidence="1">Multi-pass membrane protein</topology>
    </subcellularLocation>
</comment>
<feature type="transmembrane region" description="Helical" evidence="10">
    <location>
        <begin position="581"/>
        <end position="604"/>
    </location>
</feature>
<keyword evidence="3 10" id="KW-0813">Transport</keyword>
<dbReference type="GO" id="GO:0006888">
    <property type="term" value="P:endoplasmic reticulum to Golgi vesicle-mediated transport"/>
    <property type="evidence" value="ECO:0007669"/>
    <property type="project" value="TreeGrafter"/>
</dbReference>
<dbReference type="AlphaFoldDB" id="A0A286ULP4"/>
<keyword evidence="4 10" id="KW-0812">Transmembrane</keyword>
<dbReference type="PANTHER" id="PTHR15495">
    <property type="entry name" value="NEGATIVE REGULATOR OF VESICLE FORMATION-RELATED"/>
    <property type="match status" value="1"/>
</dbReference>
<evidence type="ECO:0000256" key="3">
    <source>
        <dbReference type="ARBA" id="ARBA00022448"/>
    </source>
</evidence>
<evidence type="ECO:0000259" key="11">
    <source>
        <dbReference type="Pfam" id="PF07819"/>
    </source>
</evidence>
<feature type="domain" description="GPI inositol-deacylase transmembrane" evidence="12">
    <location>
        <begin position="640"/>
        <end position="866"/>
    </location>
</feature>
<comment type="similarity">
    <text evidence="2 10">Belongs to the GPI inositol-deacylase family.</text>
</comment>
<dbReference type="OrthoDB" id="348976at2759"/>
<dbReference type="InterPro" id="IPR056824">
    <property type="entry name" value="PGAP1_TMD"/>
</dbReference>
<organism evidence="13 14">
    <name type="scientific">Pyrrhoderma noxium</name>
    <dbReference type="NCBI Taxonomy" id="2282107"/>
    <lineage>
        <taxon>Eukaryota</taxon>
        <taxon>Fungi</taxon>
        <taxon>Dikarya</taxon>
        <taxon>Basidiomycota</taxon>
        <taxon>Agaricomycotina</taxon>
        <taxon>Agaricomycetes</taxon>
        <taxon>Hymenochaetales</taxon>
        <taxon>Hymenochaetaceae</taxon>
        <taxon>Pyrrhoderma</taxon>
    </lineage>
</organism>
<evidence type="ECO:0000256" key="10">
    <source>
        <dbReference type="RuleBase" id="RU365011"/>
    </source>
</evidence>
<feature type="transmembrane region" description="Helical" evidence="10">
    <location>
        <begin position="702"/>
        <end position="721"/>
    </location>
</feature>
<sequence length="904" mass="100819">MSPSYVLQTGFNSSWTSESLASRYRLMLYREVGWDSDKPHGNPVLFIPGNAGSAHQVRSIASSSTRQYYLSPYKINPVYSSRDLKPLDVFAVDFNEDLSAFHGPTLASQRQYTSDAIGYILSLYPSGTRIIVMGHSMGGIVGSTLLPASEIKALITMSTPHSVPPARFDARMDSIYSNVQRIVESDATPILSICGGITDTMIPSEFCVLPPSSFKNPELRKTIFTSSLEGCWSGVGHREMVWCHQVRWRVARVALELGGTHTVEDQKRIFNNWFRDGLQSDIFPPATISDNQRHTLSAPDLVHVNSPLIVRKIQQGTQVYNFTLPKGKENKPIHFLMFLSKGTMLSVSPFRSISNDASVHLCHRENENPDIQSCFNLPPSSVRLIPNPDNNAPFPVPGSGVDESDGIVVYEAPIPFSKHPLPTEFLSVSVSSRSAEGWFIASLGDKVFSIDHASTLGLIFGTIRFDLGDGTLQSDIFLPNLLSNVLLVYRATAKLSGSCEDPLLSPMLLHTSSLVEAHFYRLQNDHASFLHGHQSAPFLPLARESSTGLNISIFTSGECSVRELELTIDWWNSFGRWGPRYWNAVLSWSVGIVSLMFFTAIGMWDKGLPMVTPFQLLRSVLQLLPKAMLGFTLFSFLPIPSDYWLGNSGEPLFALIAPFILVLSVGLVALSWILLTMIIYPYSRFLSIFSRQEDELSRNASLSPKGALITISIMGSLVFLLIPWQVAFLSCYLIHWHHCAALICKNYNTPEQQDSRTQKMLVLLMMTWCLPVVAPVLAVWVRTLLTAGLTTPFDGDHFLLNSLSFVMLTYVMVTHQGTVFSRRHKIEIIPVPYLYLLGSIIVFLLGPRATYRMYEALNWPTLALLAFRVVPHVFRNTSSSTATYNTNSKVLDDESPIELNERTL</sequence>
<gene>
    <name evidence="13" type="ORF">PNOK_0309900</name>
</gene>
<dbReference type="InterPro" id="IPR029058">
    <property type="entry name" value="AB_hydrolase_fold"/>
</dbReference>
<dbReference type="EC" id="3.1.-.-" evidence="10"/>
<feature type="transmembrane region" description="Helical" evidence="10">
    <location>
        <begin position="833"/>
        <end position="851"/>
    </location>
</feature>
<keyword evidence="8 10" id="KW-1133">Transmembrane helix</keyword>
<dbReference type="SUPFAM" id="SSF53474">
    <property type="entry name" value="alpha/beta-Hydrolases"/>
    <property type="match status" value="1"/>
</dbReference>
<evidence type="ECO:0000256" key="8">
    <source>
        <dbReference type="ARBA" id="ARBA00022989"/>
    </source>
</evidence>
<dbReference type="PANTHER" id="PTHR15495:SF7">
    <property type="entry name" value="GPI INOSITOL-DEACYLASE"/>
    <property type="match status" value="1"/>
</dbReference>
<dbReference type="EMBL" id="NBII01000003">
    <property type="protein sequence ID" value="PAV20472.1"/>
    <property type="molecule type" value="Genomic_DNA"/>
</dbReference>
<dbReference type="Pfam" id="PF07819">
    <property type="entry name" value="PGAP1"/>
    <property type="match status" value="1"/>
</dbReference>
<proteinExistence type="inferred from homology"/>
<dbReference type="STRING" id="2282107.A0A286ULP4"/>
<dbReference type="InterPro" id="IPR039529">
    <property type="entry name" value="PGAP1/BST1"/>
</dbReference>
<dbReference type="InterPro" id="IPR012908">
    <property type="entry name" value="PGAP1-ab_dom-like"/>
</dbReference>
<reference evidence="13 14" key="1">
    <citation type="journal article" date="2017" name="Mol. Ecol.">
        <title>Comparative and population genomic landscape of Phellinus noxius: A hypervariable fungus causing root rot in trees.</title>
        <authorList>
            <person name="Chung C.L."/>
            <person name="Lee T.J."/>
            <person name="Akiba M."/>
            <person name="Lee H.H."/>
            <person name="Kuo T.H."/>
            <person name="Liu D."/>
            <person name="Ke H.M."/>
            <person name="Yokoi T."/>
            <person name="Roa M.B."/>
            <person name="Lu M.J."/>
            <person name="Chang Y.Y."/>
            <person name="Ann P.J."/>
            <person name="Tsai J.N."/>
            <person name="Chen C.Y."/>
            <person name="Tzean S.S."/>
            <person name="Ota Y."/>
            <person name="Hattori T."/>
            <person name="Sahashi N."/>
            <person name="Liou R.F."/>
            <person name="Kikuchi T."/>
            <person name="Tsai I.J."/>
        </authorList>
    </citation>
    <scope>NUCLEOTIDE SEQUENCE [LARGE SCALE GENOMIC DNA]</scope>
    <source>
        <strain evidence="13 14">FFPRI411160</strain>
    </source>
</reference>
<evidence type="ECO:0000256" key="2">
    <source>
        <dbReference type="ARBA" id="ARBA00006931"/>
    </source>
</evidence>
<feature type="transmembrane region" description="Helical" evidence="10">
    <location>
        <begin position="760"/>
        <end position="781"/>
    </location>
</feature>
<evidence type="ECO:0000256" key="1">
    <source>
        <dbReference type="ARBA" id="ARBA00004477"/>
    </source>
</evidence>
<protein>
    <recommendedName>
        <fullName evidence="10">GPI inositol-deacylase</fullName>
        <ecNumber evidence="10">3.1.-.-</ecNumber>
    </recommendedName>
</protein>
<evidence type="ECO:0000313" key="14">
    <source>
        <dbReference type="Proteomes" id="UP000217199"/>
    </source>
</evidence>
<feature type="transmembrane region" description="Helical" evidence="10">
    <location>
        <begin position="652"/>
        <end position="682"/>
    </location>
</feature>
<dbReference type="FunCoup" id="A0A286ULP4">
    <property type="interactions" value="149"/>
</dbReference>
<dbReference type="Proteomes" id="UP000217199">
    <property type="component" value="Unassembled WGS sequence"/>
</dbReference>
<evidence type="ECO:0000256" key="5">
    <source>
        <dbReference type="ARBA" id="ARBA00022801"/>
    </source>
</evidence>
<dbReference type="GO" id="GO:0015031">
    <property type="term" value="P:protein transport"/>
    <property type="evidence" value="ECO:0007669"/>
    <property type="project" value="UniProtKB-KW"/>
</dbReference>
<accession>A0A286ULP4</accession>
<evidence type="ECO:0000256" key="6">
    <source>
        <dbReference type="ARBA" id="ARBA00022824"/>
    </source>
</evidence>
<comment type="caution">
    <text evidence="13">The sequence shown here is derived from an EMBL/GenBank/DDBJ whole genome shotgun (WGS) entry which is preliminary data.</text>
</comment>
<keyword evidence="7 10" id="KW-0653">Protein transport</keyword>
<keyword evidence="5 10" id="KW-0378">Hydrolase</keyword>
<dbReference type="InParanoid" id="A0A286ULP4"/>
<keyword evidence="6 10" id="KW-0256">Endoplasmic reticulum</keyword>
<evidence type="ECO:0000256" key="4">
    <source>
        <dbReference type="ARBA" id="ARBA00022692"/>
    </source>
</evidence>
<feature type="transmembrane region" description="Helical" evidence="10">
    <location>
        <begin position="616"/>
        <end position="640"/>
    </location>
</feature>
<feature type="transmembrane region" description="Helical" evidence="10">
    <location>
        <begin position="801"/>
        <end position="821"/>
    </location>
</feature>
<comment type="function">
    <text evidence="10">Involved in inositol deacylation of GPI-anchored proteins which plays important roles in the quality control and ER-associated degradation of GPI-anchored proteins.</text>
</comment>
<name>A0A286ULP4_9AGAM</name>
<evidence type="ECO:0000259" key="12">
    <source>
        <dbReference type="Pfam" id="PF25140"/>
    </source>
</evidence>
<keyword evidence="9 10" id="KW-0472">Membrane</keyword>
<dbReference type="Pfam" id="PF25140">
    <property type="entry name" value="PGAP1_TMD"/>
    <property type="match status" value="1"/>
</dbReference>
<dbReference type="Gene3D" id="3.40.50.1820">
    <property type="entry name" value="alpha/beta hydrolase"/>
    <property type="match status" value="1"/>
</dbReference>
<keyword evidence="14" id="KW-1185">Reference proteome</keyword>
<feature type="domain" description="GPI inositol-deacylase PGAP1-like alpha/beta" evidence="11">
    <location>
        <begin position="39"/>
        <end position="256"/>
    </location>
</feature>
<evidence type="ECO:0000313" key="13">
    <source>
        <dbReference type="EMBL" id="PAV20472.1"/>
    </source>
</evidence>
<dbReference type="GO" id="GO:0006505">
    <property type="term" value="P:GPI anchor metabolic process"/>
    <property type="evidence" value="ECO:0007669"/>
    <property type="project" value="TreeGrafter"/>
</dbReference>
<dbReference type="GO" id="GO:0050185">
    <property type="term" value="F:phosphatidylinositol deacylase activity"/>
    <property type="evidence" value="ECO:0007669"/>
    <property type="project" value="TreeGrafter"/>
</dbReference>
<evidence type="ECO:0000256" key="9">
    <source>
        <dbReference type="ARBA" id="ARBA00023136"/>
    </source>
</evidence>
<dbReference type="GO" id="GO:0005789">
    <property type="term" value="C:endoplasmic reticulum membrane"/>
    <property type="evidence" value="ECO:0007669"/>
    <property type="project" value="UniProtKB-SubCell"/>
</dbReference>
<evidence type="ECO:0000256" key="7">
    <source>
        <dbReference type="ARBA" id="ARBA00022927"/>
    </source>
</evidence>